<comment type="caution">
    <text evidence="2">The sequence shown here is derived from an EMBL/GenBank/DDBJ whole genome shotgun (WGS) entry which is preliminary data.</text>
</comment>
<keyword evidence="1" id="KW-0812">Transmembrane</keyword>
<reference evidence="2 3" key="1">
    <citation type="submission" date="2020-10" db="EMBL/GenBank/DDBJ databases">
        <authorList>
            <person name="Castelo-Branco R."/>
            <person name="Eusebio N."/>
            <person name="Adriana R."/>
            <person name="Vieira A."/>
            <person name="Brugerolle De Fraissinette N."/>
            <person name="Rezende De Castro R."/>
            <person name="Schneider M.P."/>
            <person name="Vasconcelos V."/>
            <person name="Leao P.N."/>
        </authorList>
    </citation>
    <scope>NUCLEOTIDE SEQUENCE [LARGE SCALE GENOMIC DNA]</scope>
    <source>
        <strain evidence="2 3">LEGE 06123</strain>
    </source>
</reference>
<gene>
    <name evidence="2" type="ORF">IQ230_03975</name>
</gene>
<feature type="transmembrane region" description="Helical" evidence="1">
    <location>
        <begin position="57"/>
        <end position="78"/>
    </location>
</feature>
<feature type="transmembrane region" description="Helical" evidence="1">
    <location>
        <begin position="12"/>
        <end position="37"/>
    </location>
</feature>
<name>A0ABR9UMM5_9CHRO</name>
<dbReference type="Pfam" id="PF08592">
    <property type="entry name" value="Anthrone_oxy"/>
    <property type="match status" value="1"/>
</dbReference>
<feature type="transmembrane region" description="Helical" evidence="1">
    <location>
        <begin position="90"/>
        <end position="111"/>
    </location>
</feature>
<sequence length="162" mass="17276">MISVNHLPVVLQLFAALGCGLVAGVFFAFSTFVMSALARLPSTQGIIAMQSINITAINPLFMAALFGTSLSCLLLAIFSLSKWHQPGAAYLLIGSLLYLVGTVLVTIVFNVPLNEALATVKPDTIEGANLWASYLTNWTFWNHIRAIAAFLAAAAFTLTLGN</sequence>
<protein>
    <submittedName>
        <fullName evidence="2">DUF1772 domain-containing protein</fullName>
    </submittedName>
</protein>
<dbReference type="InterPro" id="IPR013901">
    <property type="entry name" value="Anthrone_oxy"/>
</dbReference>
<feature type="transmembrane region" description="Helical" evidence="1">
    <location>
        <begin position="140"/>
        <end position="160"/>
    </location>
</feature>
<evidence type="ECO:0000313" key="3">
    <source>
        <dbReference type="Proteomes" id="UP000651156"/>
    </source>
</evidence>
<dbReference type="Proteomes" id="UP000651156">
    <property type="component" value="Unassembled WGS sequence"/>
</dbReference>
<accession>A0ABR9UMM5</accession>
<keyword evidence="1" id="KW-1133">Transmembrane helix</keyword>
<organism evidence="2 3">
    <name type="scientific">Gloeocapsopsis crepidinum LEGE 06123</name>
    <dbReference type="NCBI Taxonomy" id="588587"/>
    <lineage>
        <taxon>Bacteria</taxon>
        <taxon>Bacillati</taxon>
        <taxon>Cyanobacteriota</taxon>
        <taxon>Cyanophyceae</taxon>
        <taxon>Oscillatoriophycideae</taxon>
        <taxon>Chroococcales</taxon>
        <taxon>Chroococcaceae</taxon>
        <taxon>Gloeocapsopsis</taxon>
    </lineage>
</organism>
<evidence type="ECO:0000256" key="1">
    <source>
        <dbReference type="SAM" id="Phobius"/>
    </source>
</evidence>
<dbReference type="RefSeq" id="WP_193930783.1">
    <property type="nucleotide sequence ID" value="NZ_CAWPMZ010000111.1"/>
</dbReference>
<keyword evidence="1" id="KW-0472">Membrane</keyword>
<proteinExistence type="predicted"/>
<evidence type="ECO:0000313" key="2">
    <source>
        <dbReference type="EMBL" id="MBE9189537.1"/>
    </source>
</evidence>
<keyword evidence="3" id="KW-1185">Reference proteome</keyword>
<dbReference type="EMBL" id="JADEWN010000006">
    <property type="protein sequence ID" value="MBE9189537.1"/>
    <property type="molecule type" value="Genomic_DNA"/>
</dbReference>